<keyword evidence="4 7" id="KW-1133">Transmembrane helix</keyword>
<feature type="transmembrane region" description="Helical" evidence="7">
    <location>
        <begin position="365"/>
        <end position="388"/>
    </location>
</feature>
<protein>
    <submittedName>
        <fullName evidence="8">UPF0104 family protein</fullName>
    </submittedName>
</protein>
<keyword evidence="5 7" id="KW-0472">Membrane</keyword>
<comment type="subcellular location">
    <subcellularLocation>
        <location evidence="1">Cell membrane</location>
        <topology evidence="1">Multi-pass membrane protein</topology>
    </subcellularLocation>
</comment>
<feature type="transmembrane region" description="Helical" evidence="7">
    <location>
        <begin position="207"/>
        <end position="228"/>
    </location>
</feature>
<dbReference type="AlphaFoldDB" id="A0A6L3AS38"/>
<evidence type="ECO:0000256" key="1">
    <source>
        <dbReference type="ARBA" id="ARBA00004651"/>
    </source>
</evidence>
<accession>A0A6L3AS38</accession>
<dbReference type="PANTHER" id="PTHR40277:SF1">
    <property type="entry name" value="BLL5419 PROTEIN"/>
    <property type="match status" value="1"/>
</dbReference>
<evidence type="ECO:0000256" key="3">
    <source>
        <dbReference type="ARBA" id="ARBA00022692"/>
    </source>
</evidence>
<evidence type="ECO:0000256" key="6">
    <source>
        <dbReference type="SAM" id="MobiDB-lite"/>
    </source>
</evidence>
<feature type="transmembrane region" description="Helical" evidence="7">
    <location>
        <begin position="290"/>
        <end position="312"/>
    </location>
</feature>
<evidence type="ECO:0000256" key="7">
    <source>
        <dbReference type="SAM" id="Phobius"/>
    </source>
</evidence>
<evidence type="ECO:0000256" key="5">
    <source>
        <dbReference type="ARBA" id="ARBA00023136"/>
    </source>
</evidence>
<dbReference type="PANTHER" id="PTHR40277">
    <property type="entry name" value="BLL5419 PROTEIN"/>
    <property type="match status" value="1"/>
</dbReference>
<dbReference type="GO" id="GO:0005886">
    <property type="term" value="C:plasma membrane"/>
    <property type="evidence" value="ECO:0007669"/>
    <property type="project" value="UniProtKB-SubCell"/>
</dbReference>
<dbReference type="InterPro" id="IPR022791">
    <property type="entry name" value="L-PG_synthase/AglD"/>
</dbReference>
<comment type="caution">
    <text evidence="8">The sequence shown here is derived from an EMBL/GenBank/DDBJ whole genome shotgun (WGS) entry which is preliminary data.</text>
</comment>
<dbReference type="NCBIfam" id="TIGR00374">
    <property type="entry name" value="flippase-like domain"/>
    <property type="match status" value="1"/>
</dbReference>
<feature type="transmembrane region" description="Helical" evidence="7">
    <location>
        <begin position="130"/>
        <end position="150"/>
    </location>
</feature>
<evidence type="ECO:0000256" key="4">
    <source>
        <dbReference type="ARBA" id="ARBA00022989"/>
    </source>
</evidence>
<keyword evidence="3 7" id="KW-0812">Transmembrane</keyword>
<feature type="transmembrane region" description="Helical" evidence="7">
    <location>
        <begin position="324"/>
        <end position="344"/>
    </location>
</feature>
<dbReference type="Proteomes" id="UP000476837">
    <property type="component" value="Unassembled WGS sequence"/>
</dbReference>
<gene>
    <name evidence="8" type="ORF">DS837_29280</name>
</gene>
<keyword evidence="2" id="KW-1003">Cell membrane</keyword>
<organism evidence="8 9">
    <name type="scientific">Azospirillum brasilense</name>
    <dbReference type="NCBI Taxonomy" id="192"/>
    <lineage>
        <taxon>Bacteria</taxon>
        <taxon>Pseudomonadati</taxon>
        <taxon>Pseudomonadota</taxon>
        <taxon>Alphaproteobacteria</taxon>
        <taxon>Rhodospirillales</taxon>
        <taxon>Azospirillaceae</taxon>
        <taxon>Azospirillum</taxon>
    </lineage>
</organism>
<dbReference type="Pfam" id="PF03706">
    <property type="entry name" value="LPG_synthase_TM"/>
    <property type="match status" value="1"/>
</dbReference>
<name>A0A6L3AS38_AZOBR</name>
<feature type="transmembrane region" description="Helical" evidence="7">
    <location>
        <begin position="93"/>
        <end position="110"/>
    </location>
</feature>
<sequence length="417" mass="44523">MRHTMAGMGRWGAKVTCDGVPEPSSPVLSRFLRARPPAWAGAEKPTRAVRNLCGVTDMTEAPDHRPGGSSTVDGETMGGAPDAPSASRPLQRAFVALKVAVTAGILFVVAKQVDLAALGKSFASVDPGLLAVAMLHLLLIPVLGGVRWKLILEAMGQRFRVGALTRVFWVGMLFNQILPSSSGGDAVRVWMIWRAGSNLGTAVNSTLLERGSMVLTLVAMAVAVQPLFVQRVDLGGAQWIMPGLLAAGLLGLALLVPATRLLVRFRVSRPAQVLLGMANDARRVFLSRRVLPLLATCLLTHLNLSVAAWWIGQSLGLPLAFVDYLVFIPIITILTILPISIGGWGVREGLTVALLATVDVPEHDALAFSVLFGLSMAASSLPGLILWWRKPEKVGTGNFRNHREEHDNLTLASNSTG</sequence>
<proteinExistence type="predicted"/>
<dbReference type="EMBL" id="QOKV01000034">
    <property type="protein sequence ID" value="KAA0677444.1"/>
    <property type="molecule type" value="Genomic_DNA"/>
</dbReference>
<evidence type="ECO:0000313" key="8">
    <source>
        <dbReference type="EMBL" id="KAA0677444.1"/>
    </source>
</evidence>
<feature type="region of interest" description="Disordered" evidence="6">
    <location>
        <begin position="57"/>
        <end position="86"/>
    </location>
</feature>
<reference evidence="8 9" key="1">
    <citation type="submission" date="2018-07" db="EMBL/GenBank/DDBJ databases">
        <title>Genome sequence of Roseomonas fauriae ATCC 49958.</title>
        <authorList>
            <person name="Sant'Anna F.H."/>
            <person name="Baldani J.I."/>
            <person name="Zilli J.E."/>
            <person name="Reis V.M."/>
            <person name="Hartmann A."/>
            <person name="Cruz L."/>
            <person name="de Souza E.M."/>
            <person name="de Oliveira Pedrosa F."/>
            <person name="Passaglia L.M.P."/>
        </authorList>
    </citation>
    <scope>NUCLEOTIDE SEQUENCE [LARGE SCALE GENOMIC DNA]</scope>
    <source>
        <strain evidence="8 9">ATCC 49958</strain>
    </source>
</reference>
<evidence type="ECO:0000256" key="2">
    <source>
        <dbReference type="ARBA" id="ARBA00022475"/>
    </source>
</evidence>
<feature type="transmembrane region" description="Helical" evidence="7">
    <location>
        <begin position="240"/>
        <end position="263"/>
    </location>
</feature>
<evidence type="ECO:0000313" key="9">
    <source>
        <dbReference type="Proteomes" id="UP000476837"/>
    </source>
</evidence>